<dbReference type="EMBL" id="LBVR01000005">
    <property type="protein sequence ID" value="KKQ92317.1"/>
    <property type="molecule type" value="Genomic_DNA"/>
</dbReference>
<proteinExistence type="predicted"/>
<sequence length="211" mass="24982">MTNIKKVLPLIVLLVILSSNPAFAQDQDRLNFQQQKQDYVQIQNQDRDQVQIDKQDATATMAQERQQNREQIKATITQAKQQRNTFWNQIRTRTVNFYFGNIKNKLTNQYELRLRQKEYLDTRLATLKNESDKDYSSVEAKLNQFEQFRQSFQDDFAVLEAKFNELTSVEDKNPGEIISELRSLTNRVNQDLRNMRSNLLESLKLMLTINR</sequence>
<feature type="chain" id="PRO_5002533389" evidence="2">
    <location>
        <begin position="25"/>
        <end position="211"/>
    </location>
</feature>
<keyword evidence="2" id="KW-0732">Signal</keyword>
<evidence type="ECO:0000256" key="1">
    <source>
        <dbReference type="SAM" id="Coils"/>
    </source>
</evidence>
<reference evidence="3 4" key="1">
    <citation type="journal article" date="2015" name="Nature">
        <title>rRNA introns, odd ribosomes, and small enigmatic genomes across a large radiation of phyla.</title>
        <authorList>
            <person name="Brown C.T."/>
            <person name="Hug L.A."/>
            <person name="Thomas B.C."/>
            <person name="Sharon I."/>
            <person name="Castelle C.J."/>
            <person name="Singh A."/>
            <person name="Wilkins M.J."/>
            <person name="Williams K.H."/>
            <person name="Banfield J.F."/>
        </authorList>
    </citation>
    <scope>NUCLEOTIDE SEQUENCE [LARGE SCALE GENOMIC DNA]</scope>
</reference>
<protein>
    <submittedName>
        <fullName evidence="3">Uncharacterized protein</fullName>
    </submittedName>
</protein>
<evidence type="ECO:0000313" key="4">
    <source>
        <dbReference type="Proteomes" id="UP000033841"/>
    </source>
</evidence>
<name>A0A0G0LMP2_9BACT</name>
<organism evidence="3 4">
    <name type="scientific">Candidatus Shapirobacteria bacterium GW2011_GWE1_38_92</name>
    <dbReference type="NCBI Taxonomy" id="1618489"/>
    <lineage>
        <taxon>Bacteria</taxon>
        <taxon>Candidatus Shapironibacteriota</taxon>
    </lineage>
</organism>
<gene>
    <name evidence="3" type="ORF">UT14_C0005G0014</name>
</gene>
<accession>A0A0G0LMP2</accession>
<dbReference type="AlphaFoldDB" id="A0A0G0LMP2"/>
<dbReference type="Proteomes" id="UP000033841">
    <property type="component" value="Unassembled WGS sequence"/>
</dbReference>
<comment type="caution">
    <text evidence="3">The sequence shown here is derived from an EMBL/GenBank/DDBJ whole genome shotgun (WGS) entry which is preliminary data.</text>
</comment>
<feature type="signal peptide" evidence="2">
    <location>
        <begin position="1"/>
        <end position="24"/>
    </location>
</feature>
<evidence type="ECO:0000256" key="2">
    <source>
        <dbReference type="SAM" id="SignalP"/>
    </source>
</evidence>
<evidence type="ECO:0000313" key="3">
    <source>
        <dbReference type="EMBL" id="KKQ92317.1"/>
    </source>
</evidence>
<keyword evidence="1" id="KW-0175">Coiled coil</keyword>
<feature type="coiled-coil region" evidence="1">
    <location>
        <begin position="47"/>
        <end position="82"/>
    </location>
</feature>